<evidence type="ECO:0000256" key="4">
    <source>
        <dbReference type="ARBA" id="ARBA00022827"/>
    </source>
</evidence>
<dbReference type="Pfam" id="PF01565">
    <property type="entry name" value="FAD_binding_4"/>
    <property type="match status" value="1"/>
</dbReference>
<dbReference type="InterPro" id="IPR050416">
    <property type="entry name" value="FAD-linked_Oxidoreductase"/>
</dbReference>
<dbReference type="InterPro" id="IPR006094">
    <property type="entry name" value="Oxid_FAD_bind_N"/>
</dbReference>
<comment type="cofactor">
    <cofactor evidence="1">
        <name>FAD</name>
        <dbReference type="ChEBI" id="CHEBI:57692"/>
    </cofactor>
</comment>
<accession>A0AAD5U3I3</accession>
<keyword evidence="4" id="KW-0274">FAD</keyword>
<proteinExistence type="inferred from homology"/>
<dbReference type="PANTHER" id="PTHR42973:SF39">
    <property type="entry name" value="FAD-BINDING PCMH-TYPE DOMAIN-CONTAINING PROTEIN"/>
    <property type="match status" value="1"/>
</dbReference>
<sequence length="127" mass="13790">MNFFSASKVFVEPKELTANLSDLKISGTILTPSSGKQYHNERLGFNRDLNANPSAIALVESEQDIVNVIKFAKTNDLNLSIYGGGHSVYCSAPDTLCLNLTRMKKIEVDVGNQTVTIQGGVKLGELD</sequence>
<evidence type="ECO:0000256" key="5">
    <source>
        <dbReference type="ARBA" id="ARBA00023002"/>
    </source>
</evidence>
<dbReference type="Gene3D" id="3.30.465.10">
    <property type="match status" value="1"/>
</dbReference>
<dbReference type="PROSITE" id="PS51387">
    <property type="entry name" value="FAD_PCMH"/>
    <property type="match status" value="1"/>
</dbReference>
<dbReference type="PANTHER" id="PTHR42973">
    <property type="entry name" value="BINDING OXIDOREDUCTASE, PUTATIVE (AFU_ORTHOLOGUE AFUA_1G17690)-RELATED"/>
    <property type="match status" value="1"/>
</dbReference>
<dbReference type="InterPro" id="IPR036318">
    <property type="entry name" value="FAD-bd_PCMH-like_sf"/>
</dbReference>
<evidence type="ECO:0000256" key="3">
    <source>
        <dbReference type="ARBA" id="ARBA00022630"/>
    </source>
</evidence>
<dbReference type="SUPFAM" id="SSF56176">
    <property type="entry name" value="FAD-binding/transporter-associated domain-like"/>
    <property type="match status" value="1"/>
</dbReference>
<evidence type="ECO:0000256" key="1">
    <source>
        <dbReference type="ARBA" id="ARBA00001974"/>
    </source>
</evidence>
<dbReference type="InterPro" id="IPR016169">
    <property type="entry name" value="FAD-bd_PCMH_sub2"/>
</dbReference>
<reference evidence="7" key="1">
    <citation type="submission" date="2020-05" db="EMBL/GenBank/DDBJ databases">
        <title>Phylogenomic resolution of chytrid fungi.</title>
        <authorList>
            <person name="Stajich J.E."/>
            <person name="Amses K."/>
            <person name="Simmons R."/>
            <person name="Seto K."/>
            <person name="Myers J."/>
            <person name="Bonds A."/>
            <person name="Quandt C.A."/>
            <person name="Barry K."/>
            <person name="Liu P."/>
            <person name="Grigoriev I."/>
            <person name="Longcore J.E."/>
            <person name="James T.Y."/>
        </authorList>
    </citation>
    <scope>NUCLEOTIDE SEQUENCE</scope>
    <source>
        <strain evidence="7">JEL0476</strain>
    </source>
</reference>
<dbReference type="PROSITE" id="PS00862">
    <property type="entry name" value="OX2_COVAL_FAD"/>
    <property type="match status" value="1"/>
</dbReference>
<dbReference type="EMBL" id="JADGJW010000287">
    <property type="protein sequence ID" value="KAJ3220607.1"/>
    <property type="molecule type" value="Genomic_DNA"/>
</dbReference>
<protein>
    <recommendedName>
        <fullName evidence="6">FAD-binding PCMH-type domain-containing protein</fullName>
    </recommendedName>
</protein>
<feature type="domain" description="FAD-binding PCMH-type" evidence="6">
    <location>
        <begin position="49"/>
        <end position="127"/>
    </location>
</feature>
<dbReference type="InterPro" id="IPR006093">
    <property type="entry name" value="Oxy_OxRdtase_FAD_BS"/>
</dbReference>
<evidence type="ECO:0000256" key="2">
    <source>
        <dbReference type="ARBA" id="ARBA00005466"/>
    </source>
</evidence>
<gene>
    <name evidence="7" type="ORF">HK099_004144</name>
</gene>
<evidence type="ECO:0000259" key="6">
    <source>
        <dbReference type="PROSITE" id="PS51387"/>
    </source>
</evidence>
<keyword evidence="5" id="KW-0560">Oxidoreductase</keyword>
<organism evidence="7 8">
    <name type="scientific">Clydaea vesicula</name>
    <dbReference type="NCBI Taxonomy" id="447962"/>
    <lineage>
        <taxon>Eukaryota</taxon>
        <taxon>Fungi</taxon>
        <taxon>Fungi incertae sedis</taxon>
        <taxon>Chytridiomycota</taxon>
        <taxon>Chytridiomycota incertae sedis</taxon>
        <taxon>Chytridiomycetes</taxon>
        <taxon>Lobulomycetales</taxon>
        <taxon>Lobulomycetaceae</taxon>
        <taxon>Clydaea</taxon>
    </lineage>
</organism>
<keyword evidence="3" id="KW-0285">Flavoprotein</keyword>
<dbReference type="GO" id="GO:0071949">
    <property type="term" value="F:FAD binding"/>
    <property type="evidence" value="ECO:0007669"/>
    <property type="project" value="InterPro"/>
</dbReference>
<dbReference type="AlphaFoldDB" id="A0AAD5U3I3"/>
<name>A0AAD5U3I3_9FUNG</name>
<comment type="caution">
    <text evidence="7">The sequence shown here is derived from an EMBL/GenBank/DDBJ whole genome shotgun (WGS) entry which is preliminary data.</text>
</comment>
<keyword evidence="8" id="KW-1185">Reference proteome</keyword>
<dbReference type="Proteomes" id="UP001211065">
    <property type="component" value="Unassembled WGS sequence"/>
</dbReference>
<evidence type="ECO:0000313" key="7">
    <source>
        <dbReference type="EMBL" id="KAJ3220607.1"/>
    </source>
</evidence>
<feature type="non-terminal residue" evidence="7">
    <location>
        <position position="1"/>
    </location>
</feature>
<dbReference type="InterPro" id="IPR016166">
    <property type="entry name" value="FAD-bd_PCMH"/>
</dbReference>
<evidence type="ECO:0000313" key="8">
    <source>
        <dbReference type="Proteomes" id="UP001211065"/>
    </source>
</evidence>
<comment type="similarity">
    <text evidence="2">Belongs to the oxygen-dependent FAD-linked oxidoreductase family.</text>
</comment>
<dbReference type="GO" id="GO:0016491">
    <property type="term" value="F:oxidoreductase activity"/>
    <property type="evidence" value="ECO:0007669"/>
    <property type="project" value="UniProtKB-KW"/>
</dbReference>